<feature type="domain" description="RecA family profile 1" evidence="8">
    <location>
        <begin position="33"/>
        <end position="244"/>
    </location>
</feature>
<accession>A0A0D2EJI0</accession>
<dbReference type="GO" id="GO:0033065">
    <property type="term" value="C:Rad51C-XRCC3 complex"/>
    <property type="evidence" value="ECO:0007669"/>
    <property type="project" value="TreeGrafter"/>
</dbReference>
<dbReference type="GO" id="GO:0008821">
    <property type="term" value="F:crossover junction DNA endonuclease activity"/>
    <property type="evidence" value="ECO:0007669"/>
    <property type="project" value="TreeGrafter"/>
</dbReference>
<gene>
    <name evidence="9" type="ORF">PV05_04284</name>
</gene>
<proteinExistence type="predicted"/>
<organism evidence="9 10">
    <name type="scientific">Exophiala xenobiotica</name>
    <dbReference type="NCBI Taxonomy" id="348802"/>
    <lineage>
        <taxon>Eukaryota</taxon>
        <taxon>Fungi</taxon>
        <taxon>Dikarya</taxon>
        <taxon>Ascomycota</taxon>
        <taxon>Pezizomycotina</taxon>
        <taxon>Eurotiomycetes</taxon>
        <taxon>Chaetothyriomycetidae</taxon>
        <taxon>Chaetothyriales</taxon>
        <taxon>Herpotrichiellaceae</taxon>
        <taxon>Exophiala</taxon>
    </lineage>
</organism>
<keyword evidence="2" id="KW-0547">Nucleotide-binding</keyword>
<evidence type="ECO:0000256" key="5">
    <source>
        <dbReference type="ARBA" id="ARBA00023204"/>
    </source>
</evidence>
<keyword evidence="10" id="KW-1185">Reference proteome</keyword>
<sequence>MDDRGPDVHNFSPSQHRLPTVSGIEALQNASAKAKGISTRLSKLDSALLPNELSLATPGIQRGCVTEVFGPPGVGKTTFGLQIAANALHSDHEESHVLWVNTGSPLIPERLRQLMAGYNPPKPYNLSSSPLSGKDNDSMIAEKFVYLEAHTLPRVLTLFMHPTGTLPSPKTGLIVVDDLSNLLLGSFSRNPNILKAAAPAAVKEKLEKRAAGRRFQTIESLGAAMSKMATLQNTAILVLSNATISLKGGQKATLKPALSSQAWDTAIHTRIMLFRDFPDDDQEAQLSKLETKALRYAEVQRQARKEVYKLPVPFVILTDGLRQLDPPQAKGNEDVFVDTKAAEQPRPLQADLPLLPDELSQPSQSKKRKATEIADSEDDDDDDGVQSDHSEPKLPALIVRNEQLPLKDEEEVEEEEMILDTHETALLRSYRYASIRGSEDAIPVSSSDDDEEDGGDEDGHP</sequence>
<reference evidence="9 10" key="1">
    <citation type="submission" date="2015-01" db="EMBL/GenBank/DDBJ databases">
        <title>The Genome Sequence of Exophiala xenobiotica CBS118157.</title>
        <authorList>
            <consortium name="The Broad Institute Genomics Platform"/>
            <person name="Cuomo C."/>
            <person name="de Hoog S."/>
            <person name="Gorbushina A."/>
            <person name="Stielow B."/>
            <person name="Teixiera M."/>
            <person name="Abouelleil A."/>
            <person name="Chapman S.B."/>
            <person name="Priest M."/>
            <person name="Young S.K."/>
            <person name="Wortman J."/>
            <person name="Nusbaum C."/>
            <person name="Birren B."/>
        </authorList>
    </citation>
    <scope>NUCLEOTIDE SEQUENCE [LARGE SCALE GENOMIC DNA]</scope>
    <source>
        <strain evidence="9 10">CBS 118157</strain>
    </source>
</reference>
<dbReference type="GO" id="GO:0005524">
    <property type="term" value="F:ATP binding"/>
    <property type="evidence" value="ECO:0007669"/>
    <property type="project" value="UniProtKB-KW"/>
</dbReference>
<evidence type="ECO:0000313" key="10">
    <source>
        <dbReference type="Proteomes" id="UP000054342"/>
    </source>
</evidence>
<dbReference type="GO" id="GO:0000707">
    <property type="term" value="P:meiotic DNA recombinase assembly"/>
    <property type="evidence" value="ECO:0007669"/>
    <property type="project" value="TreeGrafter"/>
</dbReference>
<keyword evidence="3" id="KW-0227">DNA damage</keyword>
<dbReference type="GO" id="GO:0005657">
    <property type="term" value="C:replication fork"/>
    <property type="evidence" value="ECO:0007669"/>
    <property type="project" value="TreeGrafter"/>
</dbReference>
<evidence type="ECO:0000259" key="8">
    <source>
        <dbReference type="PROSITE" id="PS50162"/>
    </source>
</evidence>
<feature type="compositionally biased region" description="Acidic residues" evidence="7">
    <location>
        <begin position="374"/>
        <end position="385"/>
    </location>
</feature>
<dbReference type="EMBL" id="KN847319">
    <property type="protein sequence ID" value="KIW55553.1"/>
    <property type="molecule type" value="Genomic_DNA"/>
</dbReference>
<evidence type="ECO:0000256" key="3">
    <source>
        <dbReference type="ARBA" id="ARBA00022763"/>
    </source>
</evidence>
<feature type="compositionally biased region" description="Acidic residues" evidence="7">
    <location>
        <begin position="447"/>
        <end position="461"/>
    </location>
</feature>
<evidence type="ECO:0000256" key="2">
    <source>
        <dbReference type="ARBA" id="ARBA00022741"/>
    </source>
</evidence>
<protein>
    <recommendedName>
        <fullName evidence="8">RecA family profile 1 domain-containing protein</fullName>
    </recommendedName>
</protein>
<dbReference type="RefSeq" id="XP_013316137.1">
    <property type="nucleotide sequence ID" value="XM_013460683.1"/>
</dbReference>
<evidence type="ECO:0000256" key="4">
    <source>
        <dbReference type="ARBA" id="ARBA00022840"/>
    </source>
</evidence>
<dbReference type="HOGENOM" id="CLU_043547_2_0_1"/>
<dbReference type="PANTHER" id="PTHR46239:SF1">
    <property type="entry name" value="DNA REPAIR PROTEIN RAD51 HOMOLOG 3"/>
    <property type="match status" value="1"/>
</dbReference>
<feature type="region of interest" description="Disordered" evidence="7">
    <location>
        <begin position="434"/>
        <end position="461"/>
    </location>
</feature>
<dbReference type="PROSITE" id="PS50162">
    <property type="entry name" value="RECA_2"/>
    <property type="match status" value="1"/>
</dbReference>
<keyword evidence="5" id="KW-0234">DNA repair</keyword>
<dbReference type="InterPro" id="IPR020588">
    <property type="entry name" value="RecA_ATP-bd"/>
</dbReference>
<evidence type="ECO:0000256" key="1">
    <source>
        <dbReference type="ARBA" id="ARBA00004123"/>
    </source>
</evidence>
<evidence type="ECO:0000313" key="9">
    <source>
        <dbReference type="EMBL" id="KIW55553.1"/>
    </source>
</evidence>
<dbReference type="SUPFAM" id="SSF52540">
    <property type="entry name" value="P-loop containing nucleoside triphosphate hydrolases"/>
    <property type="match status" value="1"/>
</dbReference>
<evidence type="ECO:0000256" key="7">
    <source>
        <dbReference type="SAM" id="MobiDB-lite"/>
    </source>
</evidence>
<dbReference type="GO" id="GO:0140664">
    <property type="term" value="F:ATP-dependent DNA damage sensor activity"/>
    <property type="evidence" value="ECO:0007669"/>
    <property type="project" value="InterPro"/>
</dbReference>
<dbReference type="PANTHER" id="PTHR46239">
    <property type="entry name" value="DNA REPAIR PROTEIN RAD51 HOMOLOG 3 RAD51C"/>
    <property type="match status" value="1"/>
</dbReference>
<dbReference type="GO" id="GO:0033063">
    <property type="term" value="C:Rad51B-Rad51C-Rad51D-XRCC2 complex"/>
    <property type="evidence" value="ECO:0007669"/>
    <property type="project" value="TreeGrafter"/>
</dbReference>
<dbReference type="OrthoDB" id="5957327at2759"/>
<dbReference type="Gene3D" id="3.40.50.300">
    <property type="entry name" value="P-loop containing nucleotide triphosphate hydrolases"/>
    <property type="match status" value="1"/>
</dbReference>
<feature type="compositionally biased region" description="Acidic residues" evidence="7">
    <location>
        <begin position="408"/>
        <end position="418"/>
    </location>
</feature>
<dbReference type="Proteomes" id="UP000054342">
    <property type="component" value="Unassembled WGS sequence"/>
</dbReference>
<evidence type="ECO:0000256" key="6">
    <source>
        <dbReference type="ARBA" id="ARBA00023242"/>
    </source>
</evidence>
<keyword evidence="6" id="KW-0539">Nucleus</keyword>
<dbReference type="GeneID" id="25326192"/>
<dbReference type="GO" id="GO:0000400">
    <property type="term" value="F:four-way junction DNA binding"/>
    <property type="evidence" value="ECO:0007669"/>
    <property type="project" value="TreeGrafter"/>
</dbReference>
<dbReference type="AlphaFoldDB" id="A0A0D2EJI0"/>
<comment type="subcellular location">
    <subcellularLocation>
        <location evidence="1">Nucleus</location>
    </subcellularLocation>
</comment>
<name>A0A0D2EJI0_9EURO</name>
<dbReference type="InterPro" id="IPR052093">
    <property type="entry name" value="HR_Repair_Mediator"/>
</dbReference>
<dbReference type="GO" id="GO:0007131">
    <property type="term" value="P:reciprocal meiotic recombination"/>
    <property type="evidence" value="ECO:0007669"/>
    <property type="project" value="TreeGrafter"/>
</dbReference>
<dbReference type="STRING" id="348802.A0A0D2EJI0"/>
<feature type="region of interest" description="Disordered" evidence="7">
    <location>
        <begin position="343"/>
        <end position="418"/>
    </location>
</feature>
<keyword evidence="4" id="KW-0067">ATP-binding</keyword>
<dbReference type="InterPro" id="IPR027417">
    <property type="entry name" value="P-loop_NTPase"/>
</dbReference>